<dbReference type="InterPro" id="IPR020845">
    <property type="entry name" value="AMP-binding_CS"/>
</dbReference>
<dbReference type="Gene3D" id="3.40.50.980">
    <property type="match status" value="2"/>
</dbReference>
<dbReference type="Pfam" id="PF00668">
    <property type="entry name" value="Condensation"/>
    <property type="match status" value="1"/>
</dbReference>
<dbReference type="CDD" id="cd19531">
    <property type="entry name" value="LCL_NRPS-like"/>
    <property type="match status" value="1"/>
</dbReference>
<dbReference type="CDD" id="cd05930">
    <property type="entry name" value="A_NRPS"/>
    <property type="match status" value="2"/>
</dbReference>
<sequence length="1666" mass="180216">MGRCIHASFQEQAARTPDAVALVCEDERWSYRALAVRAHALARRLRSMGVEPGVRVGLCMDRSPEMVQGILGVLESGGAYVPLDLAHPAERIAFMLEDTKAPVLVTKAHLSSRLAAHTPHVVLLDEELDVARDDTSGPPPDLAAPSDVAYVIYTSGTTGKPKGVQITHENLSHYAEALSSVLGIEAADRYLHTASFGFSSSVRQLFLPLLRGATSVIATSDQQRSPKELWSAVRRHEVTVLDVVPSHFRALNLALSEHPPAARAQSVDPHLRMILSASEPLSSDVPRAFRALAGDRVVVVNMFGHTETSGIVTTHRVRGDEPLGRGVPLGVPLPRTRVHVLDADRRPVPVGAEGEIHIGGPGVARGYLNRPELDRERFSSDPFTDEPGARLYRTGDIGRVGPDGLLEFVGRIDHQVKIRGFRIELEEIEAALSAHPAVRACVVLAEERAPRDARLVAYVVPEGGELGLRALREHAKAALPAYMIPAVFVPLDALPRTPNGKVDRRALPPVGDAEAAGSSGYVAPVTKTETLLAQLWAEVLGLERVGLHDDVFDCGGHSLSATRVASRLASSLGVEVPIRTLLEARTLAAQARAIDAAGTSPLGAPITRVDRSRRLPLSFAQERLWFLERLHPGSAQYNVPSALRLRGKLDVGALQAALDALVARHESLRVALHEDEAGPFQVISAAGDVELSIERVPDEAALRERLARKVDRPFDLAEGRLLRASAFALSDEDHVLLVEVHHVAFDGWSAGILMRELARDYTALAAGRAPVSLPPGIDYVDFAVWQRSWLSGDALERRMPYWRDNLTGAEALDLPADRPRPSVSSGRGGWFSVRFDHALGAGVDSLARALGVTPFMLLLAAFAVVLSRHAGQDDIVIGTPVAGRHRAELEGIIGFFANTLALRMDLSGDPTVLELLGRVRRTTLDAYTHQDVPFEKVVEALRLPRDGARTPLVRVMFVQQAATEEPPRMGELSVAPWPVARSTARFDLTLSLERAPEGYRGGVEYDVDRFESSTIARLCGHLEQALAQMVAAPGARLSEMDILPPDERRKLVLAWNETTTGGPPAACVHDRFRAWATRTPDAVALHFDGDGAEQTLTYGALKERATRLGRHLRALGAGPETVVGLCLPPSIERILGLLAILEAGSAYLPLDPAYPPERLAFLLEDARPPLVVTCARSQARLAGYRGHIVVLGAEDAASDAASTDREGKESQADAHDLAYLVYTSGSTGKPKGVLVEHRGLANAIDATIRMFEVTPADRVLQLASPSFDVASLEVWMALAAGATLYLGTRDELSPGDPLRAFLARHAITIVSLTPSTLGAMSVTDLPALRLLNLGGETCGPSLARAWASPGRRLVNSYGPTEATIWSTAAWIQDPHEPSLIGRPIANTQVYILDRRGRLAPIGVPGELCLGGVGVARGYLNRPELTEERFVHDPFREGRLYRTGDLARYREDGTIEFLGRIDRQVKIRGFRVELGEIEAALSAHPGVQDAVVVVREDRPGDTRLVAYVVPKMPGVEAELRPYLASRLPDFMVPSGFVPLSALPLGAHGKLDLRALPDPSSMLPERTNGLVSPRGPTEATVARIWREVLRVGEISVHDDFFSLGGHSLLATQIIARIREALGVSPSLRSLFHEPTVARMAEQIEALRLARDLAPPATAPLASHEEISL</sequence>
<dbReference type="PROSITE" id="PS00455">
    <property type="entry name" value="AMP_BINDING"/>
    <property type="match status" value="2"/>
</dbReference>
<feature type="domain" description="Carrier" evidence="4">
    <location>
        <begin position="523"/>
        <end position="598"/>
    </location>
</feature>
<dbReference type="InterPro" id="IPR020806">
    <property type="entry name" value="PKS_PP-bd"/>
</dbReference>
<keyword evidence="2" id="KW-0596">Phosphopantetheine</keyword>
<dbReference type="Gene3D" id="3.30.559.10">
    <property type="entry name" value="Chloramphenicol acetyltransferase-like domain"/>
    <property type="match status" value="1"/>
</dbReference>
<dbReference type="NCBIfam" id="TIGR01733">
    <property type="entry name" value="AA-adenyl-dom"/>
    <property type="match status" value="2"/>
</dbReference>
<keyword evidence="6" id="KW-1185">Reference proteome</keyword>
<dbReference type="InterPro" id="IPR042099">
    <property type="entry name" value="ANL_N_sf"/>
</dbReference>
<evidence type="ECO:0000256" key="2">
    <source>
        <dbReference type="ARBA" id="ARBA00022450"/>
    </source>
</evidence>
<evidence type="ECO:0000256" key="3">
    <source>
        <dbReference type="ARBA" id="ARBA00022553"/>
    </source>
</evidence>
<dbReference type="InterPro" id="IPR009081">
    <property type="entry name" value="PP-bd_ACP"/>
</dbReference>
<comment type="caution">
    <text evidence="5">The sequence shown here is derived from an EMBL/GenBank/DDBJ whole genome shotgun (WGS) entry which is preliminary data.</text>
</comment>
<dbReference type="Gene3D" id="3.30.300.30">
    <property type="match status" value="2"/>
</dbReference>
<dbReference type="SUPFAM" id="SSF56801">
    <property type="entry name" value="Acetyl-CoA synthetase-like"/>
    <property type="match status" value="2"/>
</dbReference>
<dbReference type="InterPro" id="IPR010071">
    <property type="entry name" value="AA_adenyl_dom"/>
</dbReference>
<dbReference type="EMBL" id="JAQNDO010000001">
    <property type="protein sequence ID" value="MDC0747078.1"/>
    <property type="molecule type" value="Genomic_DNA"/>
</dbReference>
<reference evidence="5 6" key="1">
    <citation type="submission" date="2022-11" db="EMBL/GenBank/DDBJ databases">
        <title>Minimal conservation of predation-associated metabolite biosynthetic gene clusters underscores biosynthetic potential of Myxococcota including descriptions for ten novel species: Archangium lansinium sp. nov., Myxococcus landrumus sp. nov., Nannocystis bai.</title>
        <authorList>
            <person name="Ahearne A."/>
            <person name="Stevens C."/>
            <person name="Dowd S."/>
        </authorList>
    </citation>
    <scope>NUCLEOTIDE SEQUENCE [LARGE SCALE GENOMIC DNA]</scope>
    <source>
        <strain evidence="5 6">RJM3</strain>
    </source>
</reference>
<dbReference type="RefSeq" id="WP_271925443.1">
    <property type="nucleotide sequence ID" value="NZ_JAQNDO010000001.1"/>
</dbReference>
<keyword evidence="3" id="KW-0597">Phosphoprotein</keyword>
<dbReference type="Gene3D" id="1.10.1200.10">
    <property type="entry name" value="ACP-like"/>
    <property type="match status" value="1"/>
</dbReference>
<dbReference type="SUPFAM" id="SSF52777">
    <property type="entry name" value="CoA-dependent acyltransferases"/>
    <property type="match status" value="2"/>
</dbReference>
<dbReference type="Gene3D" id="3.30.559.30">
    <property type="entry name" value="Nonribosomal peptide synthetase, condensation domain"/>
    <property type="match status" value="1"/>
</dbReference>
<dbReference type="InterPro" id="IPR001242">
    <property type="entry name" value="Condensation_dom"/>
</dbReference>
<proteinExistence type="predicted"/>
<dbReference type="InterPro" id="IPR029058">
    <property type="entry name" value="AB_hydrolase_fold"/>
</dbReference>
<dbReference type="InterPro" id="IPR025110">
    <property type="entry name" value="AMP-bd_C"/>
</dbReference>
<dbReference type="Pfam" id="PF00550">
    <property type="entry name" value="PP-binding"/>
    <property type="match status" value="2"/>
</dbReference>
<dbReference type="Gene3D" id="2.30.38.10">
    <property type="entry name" value="Luciferase, Domain 3"/>
    <property type="match status" value="1"/>
</dbReference>
<dbReference type="PROSITE" id="PS00012">
    <property type="entry name" value="PHOSPHOPANTETHEINE"/>
    <property type="match status" value="2"/>
</dbReference>
<evidence type="ECO:0000259" key="4">
    <source>
        <dbReference type="PROSITE" id="PS50075"/>
    </source>
</evidence>
<dbReference type="PANTHER" id="PTHR45527:SF1">
    <property type="entry name" value="FATTY ACID SYNTHASE"/>
    <property type="match status" value="1"/>
</dbReference>
<dbReference type="Pfam" id="PF13193">
    <property type="entry name" value="AMP-binding_C"/>
    <property type="match status" value="2"/>
</dbReference>
<name>A0ABT5F0W0_9BACT</name>
<dbReference type="InterPro" id="IPR006162">
    <property type="entry name" value="Ppantetheine_attach_site"/>
</dbReference>
<dbReference type="InterPro" id="IPR023213">
    <property type="entry name" value="CAT-like_dom_sf"/>
</dbReference>
<dbReference type="Proteomes" id="UP001221411">
    <property type="component" value="Unassembled WGS sequence"/>
</dbReference>
<accession>A0ABT5F0W0</accession>
<dbReference type="InterPro" id="IPR036736">
    <property type="entry name" value="ACP-like_sf"/>
</dbReference>
<dbReference type="InterPro" id="IPR000873">
    <property type="entry name" value="AMP-dep_synth/lig_dom"/>
</dbReference>
<evidence type="ECO:0000313" key="5">
    <source>
        <dbReference type="EMBL" id="MDC0747078.1"/>
    </source>
</evidence>
<dbReference type="Gene3D" id="3.40.50.1820">
    <property type="entry name" value="alpha/beta hydrolase"/>
    <property type="match status" value="1"/>
</dbReference>
<organism evidence="5 6">
    <name type="scientific">Polyangium mundeleinium</name>
    <dbReference type="NCBI Taxonomy" id="2995306"/>
    <lineage>
        <taxon>Bacteria</taxon>
        <taxon>Pseudomonadati</taxon>
        <taxon>Myxococcota</taxon>
        <taxon>Polyangia</taxon>
        <taxon>Polyangiales</taxon>
        <taxon>Polyangiaceae</taxon>
        <taxon>Polyangium</taxon>
    </lineage>
</organism>
<dbReference type="Pfam" id="PF00501">
    <property type="entry name" value="AMP-binding"/>
    <property type="match status" value="2"/>
</dbReference>
<protein>
    <submittedName>
        <fullName evidence="5">Amino acid adenylation domain-containing protein</fullName>
    </submittedName>
</protein>
<dbReference type="InterPro" id="IPR045851">
    <property type="entry name" value="AMP-bd_C_sf"/>
</dbReference>
<dbReference type="PANTHER" id="PTHR45527">
    <property type="entry name" value="NONRIBOSOMAL PEPTIDE SYNTHETASE"/>
    <property type="match status" value="1"/>
</dbReference>
<dbReference type="Gene3D" id="3.40.50.12780">
    <property type="entry name" value="N-terminal domain of ligase-like"/>
    <property type="match status" value="1"/>
</dbReference>
<dbReference type="SMART" id="SM00823">
    <property type="entry name" value="PKS_PP"/>
    <property type="match status" value="2"/>
</dbReference>
<evidence type="ECO:0000313" key="6">
    <source>
        <dbReference type="Proteomes" id="UP001221411"/>
    </source>
</evidence>
<dbReference type="PROSITE" id="PS50075">
    <property type="entry name" value="CARRIER"/>
    <property type="match status" value="2"/>
</dbReference>
<evidence type="ECO:0000256" key="1">
    <source>
        <dbReference type="ARBA" id="ARBA00001957"/>
    </source>
</evidence>
<dbReference type="SUPFAM" id="SSF47336">
    <property type="entry name" value="ACP-like"/>
    <property type="match status" value="2"/>
</dbReference>
<dbReference type="NCBIfam" id="NF003417">
    <property type="entry name" value="PRK04813.1"/>
    <property type="match status" value="2"/>
</dbReference>
<gene>
    <name evidence="5" type="ORF">POL67_37460</name>
</gene>
<comment type="cofactor">
    <cofactor evidence="1">
        <name>pantetheine 4'-phosphate</name>
        <dbReference type="ChEBI" id="CHEBI:47942"/>
    </cofactor>
</comment>
<feature type="domain" description="Carrier" evidence="4">
    <location>
        <begin position="1570"/>
        <end position="1645"/>
    </location>
</feature>